<feature type="region of interest" description="Disordered" evidence="1">
    <location>
        <begin position="248"/>
        <end position="289"/>
    </location>
</feature>
<reference evidence="3" key="1">
    <citation type="submission" date="2017-09" db="EMBL/GenBank/DDBJ databases">
        <title>Depth-based differentiation of microbial function through sediment-hosted aquifers and enrichment of novel symbionts in the deep terrestrial subsurface.</title>
        <authorList>
            <person name="Probst A.J."/>
            <person name="Ladd B."/>
            <person name="Jarett J.K."/>
            <person name="Geller-Mcgrath D.E."/>
            <person name="Sieber C.M.K."/>
            <person name="Emerson J.B."/>
            <person name="Anantharaman K."/>
            <person name="Thomas B.C."/>
            <person name="Malmstrom R."/>
            <person name="Stieglmeier M."/>
            <person name="Klingl A."/>
            <person name="Woyke T."/>
            <person name="Ryan C.M."/>
            <person name="Banfield J.F."/>
        </authorList>
    </citation>
    <scope>NUCLEOTIDE SEQUENCE [LARGE SCALE GENOMIC DNA]</scope>
</reference>
<dbReference type="PANTHER" id="PTHR40084:SF1">
    <property type="entry name" value="PHOSPHOTRANSFERASE"/>
    <property type="match status" value="1"/>
</dbReference>
<keyword evidence="2" id="KW-0067">ATP-binding</keyword>
<protein>
    <submittedName>
        <fullName evidence="2">DNA helicase UvrD</fullName>
    </submittedName>
</protein>
<dbReference type="SUPFAM" id="SSF89550">
    <property type="entry name" value="PHP domain-like"/>
    <property type="match status" value="1"/>
</dbReference>
<accession>A0A2H0UN10</accession>
<dbReference type="PANTHER" id="PTHR40084">
    <property type="entry name" value="PHOSPHOHYDROLASE, PHP FAMILY"/>
    <property type="match status" value="1"/>
</dbReference>
<evidence type="ECO:0000256" key="1">
    <source>
        <dbReference type="SAM" id="MobiDB-lite"/>
    </source>
</evidence>
<organism evidence="2 3">
    <name type="scientific">Candidatus Harrisonbacteria bacterium CG10_big_fil_rev_8_21_14_0_10_45_28</name>
    <dbReference type="NCBI Taxonomy" id="1974586"/>
    <lineage>
        <taxon>Bacteria</taxon>
        <taxon>Candidatus Harrisoniibacteriota</taxon>
    </lineage>
</organism>
<dbReference type="Proteomes" id="UP000230903">
    <property type="component" value="Unassembled WGS sequence"/>
</dbReference>
<dbReference type="EMBL" id="PFBC01000042">
    <property type="protein sequence ID" value="PIR87807.1"/>
    <property type="molecule type" value="Genomic_DNA"/>
</dbReference>
<evidence type="ECO:0000313" key="2">
    <source>
        <dbReference type="EMBL" id="PIR87807.1"/>
    </source>
</evidence>
<proteinExistence type="predicted"/>
<sequence length="482" mass="53319">MRFIADLHIHSKYSRATSPKLGLAELDRWADDKGILVMGTGDFTHPVYFKEMKEQLEEAEPGLYKLKKKFKLDTIKGTKAETRFVLSVEISSIYKRAGAVRKVHTVLLAPSLATVEAINKTLKGIGNIHSDGRPILGLDVRALARIVFDIDDRVVIIPAHIWTPWFSMFGSKSGFNSIEECFGDYTKYIFAVETGLSSDPVMNWGVSQLDNVALVSNSDSHSLERIGREANIFDTELSYDGIVEALKRNDPGLDSPVKPEDDKAGGGDDKGGGGSGKEARGPASAGGRSSGGGALFLATIEYFPEEGRYHVDGHRKCGTFFEPKETRANRGICPRCKKPLTIGVLNRVERLMDRKSIKTKDVKIGEVMGIGYENRVPYINMVTLDSVLGEAFGVGGKSKRVKLEYDSLIQNFGNELNILMNIKLAELDGSVKPEIVEALKRVRERDFHIEPGYDGEYGKVKIFTREEKGLLKKKVVPKGLFD</sequence>
<dbReference type="AlphaFoldDB" id="A0A2H0UN10"/>
<gene>
    <name evidence="2" type="ORF">COU10_02700</name>
</gene>
<dbReference type="Gene3D" id="3.20.20.140">
    <property type="entry name" value="Metal-dependent hydrolases"/>
    <property type="match status" value="1"/>
</dbReference>
<feature type="compositionally biased region" description="Basic and acidic residues" evidence="1">
    <location>
        <begin position="248"/>
        <end position="271"/>
    </location>
</feature>
<evidence type="ECO:0000313" key="3">
    <source>
        <dbReference type="Proteomes" id="UP000230903"/>
    </source>
</evidence>
<comment type="caution">
    <text evidence="2">The sequence shown here is derived from an EMBL/GenBank/DDBJ whole genome shotgun (WGS) entry which is preliminary data.</text>
</comment>
<keyword evidence="2" id="KW-0378">Hydrolase</keyword>
<keyword evidence="2" id="KW-0347">Helicase</keyword>
<dbReference type="InterPro" id="IPR016195">
    <property type="entry name" value="Pol/histidinol_Pase-like"/>
</dbReference>
<dbReference type="GO" id="GO:0004386">
    <property type="term" value="F:helicase activity"/>
    <property type="evidence" value="ECO:0007669"/>
    <property type="project" value="UniProtKB-KW"/>
</dbReference>
<keyword evidence="2" id="KW-0547">Nucleotide-binding</keyword>
<name>A0A2H0UN10_9BACT</name>
<dbReference type="CDD" id="cd19067">
    <property type="entry name" value="PfuEndoQ-like"/>
    <property type="match status" value="1"/>
</dbReference>